<dbReference type="InterPro" id="IPR050584">
    <property type="entry name" value="Cholesterol_7-desaturase"/>
</dbReference>
<keyword evidence="5" id="KW-0411">Iron-sulfur</keyword>
<protein>
    <submittedName>
        <fullName evidence="7">Aromatic ring-hydroxylating dioxygenase subunit alpha</fullName>
    </submittedName>
</protein>
<dbReference type="RefSeq" id="WP_013080719.1">
    <property type="nucleotide sequence ID" value="NZ_CP027850.1"/>
</dbReference>
<organism evidence="7 8">
    <name type="scientific">Caulobacter segnis</name>
    <dbReference type="NCBI Taxonomy" id="88688"/>
    <lineage>
        <taxon>Bacteria</taxon>
        <taxon>Pseudomonadati</taxon>
        <taxon>Pseudomonadota</taxon>
        <taxon>Alphaproteobacteria</taxon>
        <taxon>Caulobacterales</taxon>
        <taxon>Caulobacteraceae</taxon>
        <taxon>Caulobacter</taxon>
    </lineage>
</organism>
<gene>
    <name evidence="7" type="ORF">B7G68_18685</name>
</gene>
<evidence type="ECO:0000313" key="7">
    <source>
        <dbReference type="EMBL" id="AVQ03685.1"/>
    </source>
</evidence>
<dbReference type="Proteomes" id="UP000240527">
    <property type="component" value="Chromosome"/>
</dbReference>
<evidence type="ECO:0000313" key="8">
    <source>
        <dbReference type="Proteomes" id="UP000240527"/>
    </source>
</evidence>
<dbReference type="GO" id="GO:0051213">
    <property type="term" value="F:dioxygenase activity"/>
    <property type="evidence" value="ECO:0007669"/>
    <property type="project" value="UniProtKB-KW"/>
</dbReference>
<dbReference type="Pfam" id="PF00355">
    <property type="entry name" value="Rieske"/>
    <property type="match status" value="1"/>
</dbReference>
<dbReference type="InterPro" id="IPR036922">
    <property type="entry name" value="Rieske_2Fe-2S_sf"/>
</dbReference>
<dbReference type="SUPFAM" id="SSF55961">
    <property type="entry name" value="Bet v1-like"/>
    <property type="match status" value="1"/>
</dbReference>
<sequence length="370" mass="41572">MPADDAQLLTRTAKLPADRFGEGFVRDAWYVACLSPDLKPGKTAKHEFLGEPVLLGRTRQGEAYALGDLCPHRAAALSAGRVHREADGTDSIECPYHGWRFGADGACKAIPSLTADSGFDISKVRVRRYPVVESQGLVWIWMASDPRRAAPPPEPPPTIPGVVGGKPKLVDHLDYDVHIDHAVLGLIDPAHGPYVHQQWWWRTTASQHEKAKTFRPSEAGFTMVRHAPSKNSKAYAILGGEPLTEITFRLPGLRWEHVSVGDKQVLALSAMTPINAHKTRMNQIIWSDHWAFLALYPIIRIAARAFLRQDGKIVDCQTPGLRCNPPLMWVGDADQQARWYHQCKREWAASRWEGRPFRNPVKEQTLRWRT</sequence>
<reference evidence="7 8" key="1">
    <citation type="journal article" date="2015" name="Biotechnol. Bioeng.">
        <title>Genome sequence and phenotypic characterization of Caulobacter segnis.</title>
        <authorList>
            <person name="Patel S."/>
            <person name="Fletcher B."/>
            <person name="Scott D.C."/>
            <person name="Ely B."/>
        </authorList>
    </citation>
    <scope>NUCLEOTIDE SEQUENCE [LARGE SCALE GENOMIC DNA]</scope>
    <source>
        <strain evidence="7 8">TK0059</strain>
    </source>
</reference>
<evidence type="ECO:0000256" key="4">
    <source>
        <dbReference type="ARBA" id="ARBA00023004"/>
    </source>
</evidence>
<dbReference type="EMBL" id="CP027850">
    <property type="protein sequence ID" value="AVQ03685.1"/>
    <property type="molecule type" value="Genomic_DNA"/>
</dbReference>
<evidence type="ECO:0000256" key="5">
    <source>
        <dbReference type="ARBA" id="ARBA00023014"/>
    </source>
</evidence>
<feature type="domain" description="Rieske" evidence="6">
    <location>
        <begin position="30"/>
        <end position="140"/>
    </location>
</feature>
<evidence type="ECO:0000256" key="1">
    <source>
        <dbReference type="ARBA" id="ARBA00022714"/>
    </source>
</evidence>
<keyword evidence="3" id="KW-0560">Oxidoreductase</keyword>
<dbReference type="Gene3D" id="2.102.10.10">
    <property type="entry name" value="Rieske [2Fe-2S] iron-sulphur domain"/>
    <property type="match status" value="1"/>
</dbReference>
<proteinExistence type="predicted"/>
<name>A0ABN5IXE4_9CAUL</name>
<dbReference type="InterPro" id="IPR017941">
    <property type="entry name" value="Rieske_2Fe-2S"/>
</dbReference>
<keyword evidence="8" id="KW-1185">Reference proteome</keyword>
<keyword evidence="1" id="KW-0001">2Fe-2S</keyword>
<keyword evidence="2" id="KW-0479">Metal-binding</keyword>
<dbReference type="PANTHER" id="PTHR21266:SF60">
    <property type="entry name" value="3-KETOSTEROID-9-ALPHA-MONOOXYGENASE, OXYGENASE COMPONENT"/>
    <property type="match status" value="1"/>
</dbReference>
<evidence type="ECO:0000256" key="3">
    <source>
        <dbReference type="ARBA" id="ARBA00023002"/>
    </source>
</evidence>
<dbReference type="Gene3D" id="3.90.380.10">
    <property type="entry name" value="Naphthalene 1,2-dioxygenase Alpha Subunit, Chain A, domain 1"/>
    <property type="match status" value="1"/>
</dbReference>
<evidence type="ECO:0000259" key="6">
    <source>
        <dbReference type="PROSITE" id="PS51296"/>
    </source>
</evidence>
<accession>A0ABN5IXE4</accession>
<dbReference type="PROSITE" id="PS51296">
    <property type="entry name" value="RIESKE"/>
    <property type="match status" value="1"/>
</dbReference>
<dbReference type="CDD" id="cd03469">
    <property type="entry name" value="Rieske_RO_Alpha_N"/>
    <property type="match status" value="1"/>
</dbReference>
<dbReference type="SUPFAM" id="SSF50022">
    <property type="entry name" value="ISP domain"/>
    <property type="match status" value="1"/>
</dbReference>
<keyword evidence="4" id="KW-0408">Iron</keyword>
<keyword evidence="7" id="KW-0223">Dioxygenase</keyword>
<evidence type="ECO:0000256" key="2">
    <source>
        <dbReference type="ARBA" id="ARBA00022723"/>
    </source>
</evidence>
<dbReference type="PANTHER" id="PTHR21266">
    <property type="entry name" value="IRON-SULFUR DOMAIN CONTAINING PROTEIN"/>
    <property type="match status" value="1"/>
</dbReference>